<evidence type="ECO:0000313" key="11">
    <source>
        <dbReference type="Proteomes" id="UP001153620"/>
    </source>
</evidence>
<dbReference type="PANTHER" id="PTHR42643:SF30">
    <property type="entry name" value="IONOTROPIC RECEPTOR 40A-RELATED"/>
    <property type="match status" value="1"/>
</dbReference>
<feature type="transmembrane region" description="Helical" evidence="8">
    <location>
        <begin position="373"/>
        <end position="393"/>
    </location>
</feature>
<keyword evidence="5 8" id="KW-0472">Membrane</keyword>
<comment type="subcellular location">
    <subcellularLocation>
        <location evidence="1">Cell membrane</location>
        <topology evidence="1">Multi-pass membrane protein</topology>
    </subcellularLocation>
</comment>
<keyword evidence="9" id="KW-0732">Signal</keyword>
<feature type="transmembrane region" description="Helical" evidence="8">
    <location>
        <begin position="622"/>
        <end position="646"/>
    </location>
</feature>
<dbReference type="AlphaFoldDB" id="A0A9N9SA46"/>
<gene>
    <name evidence="10" type="ORF">CHIRRI_LOCUS13884</name>
</gene>
<keyword evidence="3 8" id="KW-0812">Transmembrane</keyword>
<dbReference type="OrthoDB" id="7791314at2759"/>
<keyword evidence="2" id="KW-1003">Cell membrane</keyword>
<keyword evidence="7" id="KW-0325">Glycoprotein</keyword>
<feature type="signal peptide" evidence="9">
    <location>
        <begin position="1"/>
        <end position="19"/>
    </location>
</feature>
<sequence>MYKFTLVFGLAVILLTTLAIDANKEYSNIYSNSKGGMPGYAEGFDEIIDGVNASVISPSILFLTKLTTSQDTTILSIAIGEIIEEFYSKYSKNVDIIDFRGLQGDLIGKIMKKSNNSLTLTLAKVNNPLKFTKKLESQSILLFNHILDLNLFNKKDLIRLRYINPIRFLVYCQNATKQMLTILKTNLVIPPHFYFIIFDNSDQKFKLFTYENRKELKFCHESQRVVQINEFSEKTLQWTSFPVFPKKYQDFYNCIMVLGIPGGSNFFRILRQNVNRESSEGPMVKVLTEVADILNFTILGNACDTMSCLETSRKNRYLYNIISLETLDANAINMNENSNWKNILLNIECTPQLFIPPGDLYTSFEKVLLPFDFETWICLTIAMFSAVVAICIINRFPLMVKNIFYGSKVQSPMLNVVRGFFGIGQTILPKKNFARLILLSFILWCLVIRTAYQGKLFEFTTTAIRKPEMRTLEELKDKNFSLYMPDENEYHKILDFVKRVIGLNTETVSNHVYTEIYTNKISDPSFTGTVLTCDIEHQLNIYFSQVSFPKRFIPTPITKSFYAIGFLYPNLWNERLQEIIEGFITGGIINLHMERFTKSKWNLENNDFETEKVVLNLSHLGFGFQICFFMIYAAFLVFFGELIVLWKDRKDKLKVKLKAKPKNTPKFMPNALRRTIDVRRRLLMLK</sequence>
<evidence type="ECO:0000256" key="8">
    <source>
        <dbReference type="SAM" id="Phobius"/>
    </source>
</evidence>
<evidence type="ECO:0000313" key="10">
    <source>
        <dbReference type="EMBL" id="CAG9811075.1"/>
    </source>
</evidence>
<dbReference type="InterPro" id="IPR052192">
    <property type="entry name" value="Insect_Ionotropic_Sensory_Rcpt"/>
</dbReference>
<reference evidence="10" key="1">
    <citation type="submission" date="2022-01" db="EMBL/GenBank/DDBJ databases">
        <authorList>
            <person name="King R."/>
        </authorList>
    </citation>
    <scope>NUCLEOTIDE SEQUENCE</scope>
</reference>
<organism evidence="10 11">
    <name type="scientific">Chironomus riparius</name>
    <dbReference type="NCBI Taxonomy" id="315576"/>
    <lineage>
        <taxon>Eukaryota</taxon>
        <taxon>Metazoa</taxon>
        <taxon>Ecdysozoa</taxon>
        <taxon>Arthropoda</taxon>
        <taxon>Hexapoda</taxon>
        <taxon>Insecta</taxon>
        <taxon>Pterygota</taxon>
        <taxon>Neoptera</taxon>
        <taxon>Endopterygota</taxon>
        <taxon>Diptera</taxon>
        <taxon>Nematocera</taxon>
        <taxon>Chironomoidea</taxon>
        <taxon>Chironomidae</taxon>
        <taxon>Chironominae</taxon>
        <taxon>Chironomus</taxon>
    </lineage>
</organism>
<name>A0A9N9SA46_9DIPT</name>
<dbReference type="Proteomes" id="UP001153620">
    <property type="component" value="Chromosome 4"/>
</dbReference>
<reference evidence="10" key="2">
    <citation type="submission" date="2022-10" db="EMBL/GenBank/DDBJ databases">
        <authorList>
            <consortium name="ENA_rothamsted_submissions"/>
            <consortium name="culmorum"/>
            <person name="King R."/>
        </authorList>
    </citation>
    <scope>NUCLEOTIDE SEQUENCE</scope>
</reference>
<keyword evidence="6" id="KW-0675">Receptor</keyword>
<protein>
    <recommendedName>
        <fullName evidence="12">Ionotropic receptor</fullName>
    </recommendedName>
</protein>
<keyword evidence="11" id="KW-1185">Reference proteome</keyword>
<evidence type="ECO:0008006" key="12">
    <source>
        <dbReference type="Google" id="ProtNLM"/>
    </source>
</evidence>
<dbReference type="Gene3D" id="1.10.287.70">
    <property type="match status" value="1"/>
</dbReference>
<feature type="transmembrane region" description="Helical" evidence="8">
    <location>
        <begin position="433"/>
        <end position="452"/>
    </location>
</feature>
<evidence type="ECO:0000256" key="9">
    <source>
        <dbReference type="SAM" id="SignalP"/>
    </source>
</evidence>
<evidence type="ECO:0000256" key="2">
    <source>
        <dbReference type="ARBA" id="ARBA00022475"/>
    </source>
</evidence>
<evidence type="ECO:0000256" key="1">
    <source>
        <dbReference type="ARBA" id="ARBA00004651"/>
    </source>
</evidence>
<dbReference type="GO" id="GO:0005886">
    <property type="term" value="C:plasma membrane"/>
    <property type="evidence" value="ECO:0007669"/>
    <property type="project" value="UniProtKB-SubCell"/>
</dbReference>
<evidence type="ECO:0000256" key="7">
    <source>
        <dbReference type="ARBA" id="ARBA00023180"/>
    </source>
</evidence>
<proteinExistence type="predicted"/>
<evidence type="ECO:0000256" key="3">
    <source>
        <dbReference type="ARBA" id="ARBA00022692"/>
    </source>
</evidence>
<dbReference type="PANTHER" id="PTHR42643">
    <property type="entry name" value="IONOTROPIC RECEPTOR 20A-RELATED"/>
    <property type="match status" value="1"/>
</dbReference>
<evidence type="ECO:0000256" key="4">
    <source>
        <dbReference type="ARBA" id="ARBA00022989"/>
    </source>
</evidence>
<feature type="chain" id="PRO_5040171093" description="Ionotropic receptor" evidence="9">
    <location>
        <begin position="20"/>
        <end position="686"/>
    </location>
</feature>
<evidence type="ECO:0000256" key="6">
    <source>
        <dbReference type="ARBA" id="ARBA00023170"/>
    </source>
</evidence>
<accession>A0A9N9SA46</accession>
<keyword evidence="4 8" id="KW-1133">Transmembrane helix</keyword>
<dbReference type="EMBL" id="OU895880">
    <property type="protein sequence ID" value="CAG9811075.1"/>
    <property type="molecule type" value="Genomic_DNA"/>
</dbReference>
<evidence type="ECO:0000256" key="5">
    <source>
        <dbReference type="ARBA" id="ARBA00023136"/>
    </source>
</evidence>